<dbReference type="EMBL" id="JAODUO010000543">
    <property type="protein sequence ID" value="KAK2178451.1"/>
    <property type="molecule type" value="Genomic_DNA"/>
</dbReference>
<evidence type="ECO:0000313" key="1">
    <source>
        <dbReference type="EMBL" id="KAK2178451.1"/>
    </source>
</evidence>
<dbReference type="Proteomes" id="UP001209878">
    <property type="component" value="Unassembled WGS sequence"/>
</dbReference>
<keyword evidence="2" id="KW-1185">Reference proteome</keyword>
<sequence>MNLLHKKQHLSLLDRQREKAVICLPISAVDASSPKPHIRTASCRGSPVKALQVNSWPSTAKPSYQTGHDQHAAYRKSYRQPTTDHVDVCSNDAGIRRTNASLQLRK</sequence>
<evidence type="ECO:0000313" key="2">
    <source>
        <dbReference type="Proteomes" id="UP001209878"/>
    </source>
</evidence>
<accession>A0AAD9NS06</accession>
<gene>
    <name evidence="1" type="ORF">NP493_543g02016</name>
</gene>
<proteinExistence type="predicted"/>
<reference evidence="1" key="1">
    <citation type="journal article" date="2023" name="Mol. Biol. Evol.">
        <title>Third-Generation Sequencing Reveals the Adaptive Role of the Epigenome in Three Deep-Sea Polychaetes.</title>
        <authorList>
            <person name="Perez M."/>
            <person name="Aroh O."/>
            <person name="Sun Y."/>
            <person name="Lan Y."/>
            <person name="Juniper S.K."/>
            <person name="Young C.R."/>
            <person name="Angers B."/>
            <person name="Qian P.Y."/>
        </authorList>
    </citation>
    <scope>NUCLEOTIDE SEQUENCE</scope>
    <source>
        <strain evidence="1">R07B-5</strain>
    </source>
</reference>
<protein>
    <submittedName>
        <fullName evidence="1">Uncharacterized protein</fullName>
    </submittedName>
</protein>
<organism evidence="1 2">
    <name type="scientific">Ridgeia piscesae</name>
    <name type="common">Tubeworm</name>
    <dbReference type="NCBI Taxonomy" id="27915"/>
    <lineage>
        <taxon>Eukaryota</taxon>
        <taxon>Metazoa</taxon>
        <taxon>Spiralia</taxon>
        <taxon>Lophotrochozoa</taxon>
        <taxon>Annelida</taxon>
        <taxon>Polychaeta</taxon>
        <taxon>Sedentaria</taxon>
        <taxon>Canalipalpata</taxon>
        <taxon>Sabellida</taxon>
        <taxon>Siboglinidae</taxon>
        <taxon>Ridgeia</taxon>
    </lineage>
</organism>
<comment type="caution">
    <text evidence="1">The sequence shown here is derived from an EMBL/GenBank/DDBJ whole genome shotgun (WGS) entry which is preliminary data.</text>
</comment>
<name>A0AAD9NS06_RIDPI</name>
<dbReference type="AlphaFoldDB" id="A0AAD9NS06"/>